<evidence type="ECO:0000256" key="4">
    <source>
        <dbReference type="ARBA" id="ARBA00022692"/>
    </source>
</evidence>
<dbReference type="PRINTS" id="PR00171">
    <property type="entry name" value="SUGRTRNSPORT"/>
</dbReference>
<dbReference type="PROSITE" id="PS50850">
    <property type="entry name" value="MFS"/>
    <property type="match status" value="1"/>
</dbReference>
<dbReference type="GO" id="GO:0015791">
    <property type="term" value="P:polyol transmembrane transport"/>
    <property type="evidence" value="ECO:0007669"/>
    <property type="project" value="UniProtKB-ARBA"/>
</dbReference>
<keyword evidence="13" id="KW-1185">Reference proteome</keyword>
<comment type="subcellular location">
    <subcellularLocation>
        <location evidence="1">Membrane</location>
        <topology evidence="1">Multi-pass membrane protein</topology>
    </subcellularLocation>
</comment>
<dbReference type="InterPro" id="IPR003663">
    <property type="entry name" value="Sugar/inositol_transpt"/>
</dbReference>
<dbReference type="GO" id="GO:0022857">
    <property type="term" value="F:transmembrane transporter activity"/>
    <property type="evidence" value="ECO:0007669"/>
    <property type="project" value="InterPro"/>
</dbReference>
<accession>A0A316UVY8</accession>
<dbReference type="AlphaFoldDB" id="A0A316UVY8"/>
<dbReference type="InterPro" id="IPR036259">
    <property type="entry name" value="MFS_trans_sf"/>
</dbReference>
<feature type="transmembrane region" description="Helical" evidence="10">
    <location>
        <begin position="504"/>
        <end position="523"/>
    </location>
</feature>
<evidence type="ECO:0000256" key="10">
    <source>
        <dbReference type="SAM" id="Phobius"/>
    </source>
</evidence>
<dbReference type="STRING" id="1569628.A0A316UVY8"/>
<dbReference type="InterPro" id="IPR005829">
    <property type="entry name" value="Sugar_transporter_CS"/>
</dbReference>
<dbReference type="PANTHER" id="PTHR48020">
    <property type="entry name" value="PROTON MYO-INOSITOL COTRANSPORTER"/>
    <property type="match status" value="1"/>
</dbReference>
<dbReference type="Proteomes" id="UP000245884">
    <property type="component" value="Unassembled WGS sequence"/>
</dbReference>
<dbReference type="InterPro" id="IPR050814">
    <property type="entry name" value="Myo-inositol_Transporter"/>
</dbReference>
<evidence type="ECO:0000256" key="8">
    <source>
        <dbReference type="RuleBase" id="RU003346"/>
    </source>
</evidence>
<dbReference type="EMBL" id="KZ819668">
    <property type="protein sequence ID" value="PWN27285.1"/>
    <property type="molecule type" value="Genomic_DNA"/>
</dbReference>
<name>A0A316UVY8_9BASI</name>
<dbReference type="GO" id="GO:0015798">
    <property type="term" value="P:myo-inositol transport"/>
    <property type="evidence" value="ECO:0007669"/>
    <property type="project" value="UniProtKB-ARBA"/>
</dbReference>
<feature type="region of interest" description="Disordered" evidence="9">
    <location>
        <begin position="1"/>
        <end position="20"/>
    </location>
</feature>
<dbReference type="PROSITE" id="PS00217">
    <property type="entry name" value="SUGAR_TRANSPORT_2"/>
    <property type="match status" value="1"/>
</dbReference>
<dbReference type="NCBIfam" id="TIGR00879">
    <property type="entry name" value="SP"/>
    <property type="match status" value="1"/>
</dbReference>
<evidence type="ECO:0000256" key="3">
    <source>
        <dbReference type="ARBA" id="ARBA00022448"/>
    </source>
</evidence>
<feature type="transmembrane region" description="Helical" evidence="10">
    <location>
        <begin position="159"/>
        <end position="179"/>
    </location>
</feature>
<feature type="transmembrane region" description="Helical" evidence="10">
    <location>
        <begin position="278"/>
        <end position="301"/>
    </location>
</feature>
<evidence type="ECO:0000256" key="6">
    <source>
        <dbReference type="ARBA" id="ARBA00023136"/>
    </source>
</evidence>
<organism evidence="12 13">
    <name type="scientific">Jaminaea rosea</name>
    <dbReference type="NCBI Taxonomy" id="1569628"/>
    <lineage>
        <taxon>Eukaryota</taxon>
        <taxon>Fungi</taxon>
        <taxon>Dikarya</taxon>
        <taxon>Basidiomycota</taxon>
        <taxon>Ustilaginomycotina</taxon>
        <taxon>Exobasidiomycetes</taxon>
        <taxon>Microstromatales</taxon>
        <taxon>Microstromatales incertae sedis</taxon>
        <taxon>Jaminaea</taxon>
    </lineage>
</organism>
<feature type="transmembrane region" description="Helical" evidence="10">
    <location>
        <begin position="436"/>
        <end position="458"/>
    </location>
</feature>
<keyword evidence="4 10" id="KW-0812">Transmembrane</keyword>
<dbReference type="RefSeq" id="XP_025361897.1">
    <property type="nucleotide sequence ID" value="XM_025507761.1"/>
</dbReference>
<evidence type="ECO:0000259" key="11">
    <source>
        <dbReference type="PROSITE" id="PS50850"/>
    </source>
</evidence>
<evidence type="ECO:0000313" key="13">
    <source>
        <dbReference type="Proteomes" id="UP000245884"/>
    </source>
</evidence>
<reference evidence="12 13" key="1">
    <citation type="journal article" date="2018" name="Mol. Biol. Evol.">
        <title>Broad Genomic Sampling Reveals a Smut Pathogenic Ancestry of the Fungal Clade Ustilaginomycotina.</title>
        <authorList>
            <person name="Kijpornyongpan T."/>
            <person name="Mondo S.J."/>
            <person name="Barry K."/>
            <person name="Sandor L."/>
            <person name="Lee J."/>
            <person name="Lipzen A."/>
            <person name="Pangilinan J."/>
            <person name="LaButti K."/>
            <person name="Hainaut M."/>
            <person name="Henrissat B."/>
            <person name="Grigoriev I.V."/>
            <person name="Spatafora J.W."/>
            <person name="Aime M.C."/>
        </authorList>
    </citation>
    <scope>NUCLEOTIDE SEQUENCE [LARGE SCALE GENOMIC DNA]</scope>
    <source>
        <strain evidence="12 13">MCA 5214</strain>
    </source>
</reference>
<gene>
    <name evidence="12" type="ORF">BDZ90DRAFT_252438</name>
</gene>
<feature type="domain" description="Major facilitator superfamily (MFS) profile" evidence="11">
    <location>
        <begin position="114"/>
        <end position="558"/>
    </location>
</feature>
<dbReference type="Pfam" id="PF00083">
    <property type="entry name" value="Sugar_tr"/>
    <property type="match status" value="1"/>
</dbReference>
<dbReference type="Gene3D" id="1.20.1250.20">
    <property type="entry name" value="MFS general substrate transporter like domains"/>
    <property type="match status" value="1"/>
</dbReference>
<keyword evidence="3 8" id="KW-0813">Transport</keyword>
<dbReference type="PANTHER" id="PTHR48020:SF4">
    <property type="entry name" value="SYMPORT, PUTATIVE (AFU_ORTHOLOGUE AFUA_3G11790)-RELATED"/>
    <property type="match status" value="1"/>
</dbReference>
<protein>
    <recommendedName>
        <fullName evidence="11">Major facilitator superfamily (MFS) profile domain-containing protein</fullName>
    </recommendedName>
</protein>
<comment type="catalytic activity">
    <reaction evidence="7">
        <text>myo-inositol(out) + H(+)(out) = myo-inositol(in) + H(+)(in)</text>
        <dbReference type="Rhea" id="RHEA:60364"/>
        <dbReference type="ChEBI" id="CHEBI:15378"/>
        <dbReference type="ChEBI" id="CHEBI:17268"/>
    </reaction>
</comment>
<keyword evidence="6 10" id="KW-0472">Membrane</keyword>
<feature type="transmembrane region" description="Helical" evidence="10">
    <location>
        <begin position="217"/>
        <end position="238"/>
    </location>
</feature>
<evidence type="ECO:0000256" key="9">
    <source>
        <dbReference type="SAM" id="MobiDB-lite"/>
    </source>
</evidence>
<feature type="transmembrane region" description="Helical" evidence="10">
    <location>
        <begin position="109"/>
        <end position="127"/>
    </location>
</feature>
<dbReference type="FunFam" id="1.20.1250.20:FF:000100">
    <property type="entry name" value="MFS sugar transporter, putative"/>
    <property type="match status" value="1"/>
</dbReference>
<dbReference type="InterPro" id="IPR020846">
    <property type="entry name" value="MFS_dom"/>
</dbReference>
<feature type="non-terminal residue" evidence="12">
    <location>
        <position position="1"/>
    </location>
</feature>
<keyword evidence="5 10" id="KW-1133">Transmembrane helix</keyword>
<comment type="similarity">
    <text evidence="2 8">Belongs to the major facilitator superfamily. Sugar transporter (TC 2.A.1.1) family.</text>
</comment>
<dbReference type="InterPro" id="IPR005828">
    <property type="entry name" value="MFS_sugar_transport-like"/>
</dbReference>
<feature type="transmembrane region" description="Helical" evidence="10">
    <location>
        <begin position="407"/>
        <end position="429"/>
    </location>
</feature>
<evidence type="ECO:0000256" key="5">
    <source>
        <dbReference type="ARBA" id="ARBA00022989"/>
    </source>
</evidence>
<sequence>MSAHDDEKKSSVEAVTRDANDQLETTPVFEAAHKEGKIVNPLAHLTKAELFNQVEAFATAKGLESDVDLLKRGALVAQNPANFENMDELSRDEKDALAYEVAHKWSHPFLLYLTIFTCSIGAATQGWDQTGSNGANLSFPDEFGIPIDSDAPNHEHNEWIVGLVNAAPYISSALVGAWLSDPLNNYLGRRGTIFVTALVLIATPIASGFTHSWETLFVVRLILGLGMGAKGATVPVFAAENSPAPIRGALVLGWQLWTAAGIFLGLCANVIVADTGRIAWRLQLGSAFIPALPLALGIYFCPESPRWLIKKGRYESAFRSLLKLRHNPVQAARDLYYIHTLFVEESKVIRGETYVKRFLELFTIPRVRRATVASGTVMLAQQMCGINIIAFYSSTLFAQSGFTDRQALYASLGFGAINWVFCVPALYTIDTYGRRALLLFTFPNMCWSLLIAGMGTLLPDGSTARLAVVATFIYVFAAFYSPGEGPVPFTYSAEVFPLAQREQGMAWAVSTCLFWAAVLSITLPRMLAVFTPAGVFGFYAGLNLMAFGMIYLLVPETKCLTLEELDNVFSVSHGDFINHVVTKDTPYWTKRWLLWQRDTPKPEPLLQFDSPTVGAALAPEKNSRRNEEVV</sequence>
<proteinExistence type="inferred from homology"/>
<evidence type="ECO:0000256" key="2">
    <source>
        <dbReference type="ARBA" id="ARBA00010992"/>
    </source>
</evidence>
<evidence type="ECO:0000256" key="7">
    <source>
        <dbReference type="ARBA" id="ARBA00049119"/>
    </source>
</evidence>
<evidence type="ECO:0000313" key="12">
    <source>
        <dbReference type="EMBL" id="PWN27285.1"/>
    </source>
</evidence>
<dbReference type="GO" id="GO:0016020">
    <property type="term" value="C:membrane"/>
    <property type="evidence" value="ECO:0007669"/>
    <property type="project" value="UniProtKB-SubCell"/>
</dbReference>
<feature type="transmembrane region" description="Helical" evidence="10">
    <location>
        <begin position="372"/>
        <end position="395"/>
    </location>
</feature>
<dbReference type="SUPFAM" id="SSF103473">
    <property type="entry name" value="MFS general substrate transporter"/>
    <property type="match status" value="1"/>
</dbReference>
<feature type="transmembrane region" description="Helical" evidence="10">
    <location>
        <begin position="464"/>
        <end position="483"/>
    </location>
</feature>
<feature type="transmembrane region" description="Helical" evidence="10">
    <location>
        <begin position="250"/>
        <end position="272"/>
    </location>
</feature>
<dbReference type="GeneID" id="37029584"/>
<feature type="transmembrane region" description="Helical" evidence="10">
    <location>
        <begin position="529"/>
        <end position="554"/>
    </location>
</feature>
<evidence type="ECO:0000256" key="1">
    <source>
        <dbReference type="ARBA" id="ARBA00004141"/>
    </source>
</evidence>
<feature type="transmembrane region" description="Helical" evidence="10">
    <location>
        <begin position="191"/>
        <end position="211"/>
    </location>
</feature>
<dbReference type="OrthoDB" id="5290825at2759"/>